<dbReference type="InterPro" id="IPR020574">
    <property type="entry name" value="Ribosomal_uS9_CS"/>
</dbReference>
<dbReference type="GO" id="GO:0003735">
    <property type="term" value="F:structural constituent of ribosome"/>
    <property type="evidence" value="ECO:0007669"/>
    <property type="project" value="InterPro"/>
</dbReference>
<dbReference type="GO" id="GO:0005763">
    <property type="term" value="C:mitochondrial small ribosomal subunit"/>
    <property type="evidence" value="ECO:0007669"/>
    <property type="project" value="TreeGrafter"/>
</dbReference>
<feature type="compositionally biased region" description="Basic residues" evidence="7">
    <location>
        <begin position="315"/>
        <end position="334"/>
    </location>
</feature>
<keyword evidence="9" id="KW-1185">Reference proteome</keyword>
<dbReference type="InterPro" id="IPR020568">
    <property type="entry name" value="Ribosomal_Su5_D2-typ_SF"/>
</dbReference>
<reference evidence="8 9" key="1">
    <citation type="journal article" date="2018" name="IMA Fungus">
        <title>IMA Genome-F 9: Draft genome sequence of Annulohypoxylon stygium, Aspergillus mulundensis, Berkeleyomyces basicola (syn. Thielaviopsis basicola), Ceratocystis smalleyi, two Cercospora beticola strains, Coleophoma cylindrospora, Fusarium fracticaudum, Phialophora cf. hyalina, and Morchella septimelata.</title>
        <authorList>
            <person name="Wingfield B.D."/>
            <person name="Bills G.F."/>
            <person name="Dong Y."/>
            <person name="Huang W."/>
            <person name="Nel W.J."/>
            <person name="Swalarsk-Parry B.S."/>
            <person name="Vaghefi N."/>
            <person name="Wilken P.M."/>
            <person name="An Z."/>
            <person name="de Beer Z.W."/>
            <person name="De Vos L."/>
            <person name="Chen L."/>
            <person name="Duong T.A."/>
            <person name="Gao Y."/>
            <person name="Hammerbacher A."/>
            <person name="Kikkert J.R."/>
            <person name="Li Y."/>
            <person name="Li H."/>
            <person name="Li K."/>
            <person name="Li Q."/>
            <person name="Liu X."/>
            <person name="Ma X."/>
            <person name="Naidoo K."/>
            <person name="Pethybridge S.J."/>
            <person name="Sun J."/>
            <person name="Steenkamp E.T."/>
            <person name="van der Nest M.A."/>
            <person name="van Wyk S."/>
            <person name="Wingfield M.J."/>
            <person name="Xiong C."/>
            <person name="Yue Q."/>
            <person name="Zhang X."/>
        </authorList>
    </citation>
    <scope>NUCLEOTIDE SEQUENCE [LARGE SCALE GENOMIC DNA]</scope>
    <source>
        <strain evidence="8 9">BP5796</strain>
    </source>
</reference>
<evidence type="ECO:0000256" key="3">
    <source>
        <dbReference type="ARBA" id="ARBA00023274"/>
    </source>
</evidence>
<organism evidence="8 9">
    <name type="scientific">Coleophoma crateriformis</name>
    <dbReference type="NCBI Taxonomy" id="565419"/>
    <lineage>
        <taxon>Eukaryota</taxon>
        <taxon>Fungi</taxon>
        <taxon>Dikarya</taxon>
        <taxon>Ascomycota</taxon>
        <taxon>Pezizomycotina</taxon>
        <taxon>Leotiomycetes</taxon>
        <taxon>Helotiales</taxon>
        <taxon>Dermateaceae</taxon>
        <taxon>Coleophoma</taxon>
    </lineage>
</organism>
<evidence type="ECO:0000256" key="4">
    <source>
        <dbReference type="ARBA" id="ARBA00039318"/>
    </source>
</evidence>
<keyword evidence="3 6" id="KW-0687">Ribonucleoprotein</keyword>
<comment type="caution">
    <text evidence="8">The sequence shown here is derived from an EMBL/GenBank/DDBJ whole genome shotgun (WGS) entry which is preliminary data.</text>
</comment>
<dbReference type="Proteomes" id="UP000256328">
    <property type="component" value="Unassembled WGS sequence"/>
</dbReference>
<dbReference type="PANTHER" id="PTHR21569:SF1">
    <property type="entry name" value="SMALL RIBOSOMAL SUBUNIT PROTEIN US9M"/>
    <property type="match status" value="1"/>
</dbReference>
<gene>
    <name evidence="8" type="ORF">BP5796_08650</name>
</gene>
<evidence type="ECO:0000256" key="6">
    <source>
        <dbReference type="RuleBase" id="RU003815"/>
    </source>
</evidence>
<evidence type="ECO:0000256" key="7">
    <source>
        <dbReference type="SAM" id="MobiDB-lite"/>
    </source>
</evidence>
<feature type="region of interest" description="Disordered" evidence="7">
    <location>
        <begin position="314"/>
        <end position="334"/>
    </location>
</feature>
<accession>A0A3D8R882</accession>
<dbReference type="AlphaFoldDB" id="A0A3D8R882"/>
<evidence type="ECO:0000313" key="9">
    <source>
        <dbReference type="Proteomes" id="UP000256328"/>
    </source>
</evidence>
<name>A0A3D8R882_9HELO</name>
<keyword evidence="2 6" id="KW-0689">Ribosomal protein</keyword>
<evidence type="ECO:0000256" key="2">
    <source>
        <dbReference type="ARBA" id="ARBA00022980"/>
    </source>
</evidence>
<dbReference type="NCBIfam" id="NF001099">
    <property type="entry name" value="PRK00132.1"/>
    <property type="match status" value="1"/>
</dbReference>
<dbReference type="Gene3D" id="3.30.230.10">
    <property type="match status" value="1"/>
</dbReference>
<dbReference type="InterPro" id="IPR000754">
    <property type="entry name" value="Ribosomal_uS9"/>
</dbReference>
<dbReference type="PANTHER" id="PTHR21569">
    <property type="entry name" value="RIBOSOMAL PROTEIN S9"/>
    <property type="match status" value="1"/>
</dbReference>
<dbReference type="PROSITE" id="PS00360">
    <property type="entry name" value="RIBOSOMAL_S9"/>
    <property type="match status" value="1"/>
</dbReference>
<evidence type="ECO:0000313" key="8">
    <source>
        <dbReference type="EMBL" id="RDW70253.1"/>
    </source>
</evidence>
<dbReference type="InterPro" id="IPR014721">
    <property type="entry name" value="Ribsml_uS5_D2-typ_fold_subgr"/>
</dbReference>
<dbReference type="Pfam" id="PF00380">
    <property type="entry name" value="Ribosomal_S9"/>
    <property type="match status" value="1"/>
</dbReference>
<dbReference type="EMBL" id="PDLN01000012">
    <property type="protein sequence ID" value="RDW70253.1"/>
    <property type="molecule type" value="Genomic_DNA"/>
</dbReference>
<sequence>MKVSWLPPSLRGGLRCACSGRPIASLSPLRQPFLSTSAKQFSITSRIRAGIAAPEIDFDELEDKNFVPDLQVAEKKEDTNGSKGKDRDDEVFYARVVPESRSYFGAQPIFIDTLITLRRLVRKYAALPTVKAGEAPRVAFRTLADYRNTSGETVGASKYSQIVEALRRLNHIHPSLRPKEVVDVLNSHKRDINPFDNKTKPIQIDRFGRALGVGKRKSSTARAFLVEGTGEVLVNGKTLVDAFARVHDRESAIWALKATDRLDKYNVWALCSGGGTTGQAEALTLAVGKALIAHEPMLKPALRRAGCVTRDPRRVERKKAGHVKARKMPTWVKR</sequence>
<evidence type="ECO:0000256" key="1">
    <source>
        <dbReference type="ARBA" id="ARBA00005251"/>
    </source>
</evidence>
<protein>
    <recommendedName>
        <fullName evidence="4">Small ribosomal subunit protein uS9m</fullName>
    </recommendedName>
    <alternativeName>
        <fullName evidence="5">37S ribosomal protein S9, mitochondrial</fullName>
    </alternativeName>
</protein>
<dbReference type="GO" id="GO:0006412">
    <property type="term" value="P:translation"/>
    <property type="evidence" value="ECO:0007669"/>
    <property type="project" value="InterPro"/>
</dbReference>
<dbReference type="FunFam" id="3.30.230.10:FF:000001">
    <property type="entry name" value="30S ribosomal protein S9"/>
    <property type="match status" value="1"/>
</dbReference>
<dbReference type="OrthoDB" id="10254627at2759"/>
<dbReference type="SUPFAM" id="SSF54211">
    <property type="entry name" value="Ribosomal protein S5 domain 2-like"/>
    <property type="match status" value="1"/>
</dbReference>
<evidence type="ECO:0000256" key="5">
    <source>
        <dbReference type="ARBA" id="ARBA00042623"/>
    </source>
</evidence>
<comment type="similarity">
    <text evidence="1 6">Belongs to the universal ribosomal protein uS9 family.</text>
</comment>
<dbReference type="GO" id="GO:0003723">
    <property type="term" value="F:RNA binding"/>
    <property type="evidence" value="ECO:0007669"/>
    <property type="project" value="TreeGrafter"/>
</dbReference>
<dbReference type="InterPro" id="IPR023035">
    <property type="entry name" value="Ribosomal_uS9_bac/plastid"/>
</dbReference>
<proteinExistence type="inferred from homology"/>